<feature type="site" description="Transition state stabilizer" evidence="7">
    <location>
        <position position="39"/>
    </location>
</feature>
<comment type="pathway">
    <text evidence="2 7">Isoprenoid biosynthesis; isopentenyl diphosphate biosynthesis via DXP pathway; isopentenyl diphosphate from 1-deoxy-D-xylulose 5-phosphate: step 2/6.</text>
</comment>
<feature type="site" description="Positions MEP for the nucleophilic attack" evidence="7">
    <location>
        <position position="231"/>
    </location>
</feature>
<feature type="site" description="Positions MEP for the nucleophilic attack" evidence="7">
    <location>
        <position position="179"/>
    </location>
</feature>
<dbReference type="SUPFAM" id="SSF53448">
    <property type="entry name" value="Nucleotide-diphospho-sugar transferases"/>
    <property type="match status" value="1"/>
</dbReference>
<dbReference type="Gene3D" id="3.90.550.10">
    <property type="entry name" value="Spore Coat Polysaccharide Biosynthesis Protein SpsA, Chain A"/>
    <property type="match status" value="1"/>
</dbReference>
<feature type="site" description="Transition state stabilizer" evidence="7">
    <location>
        <position position="46"/>
    </location>
</feature>
<proteinExistence type="inferred from homology"/>
<dbReference type="EMBL" id="JACOFU010000001">
    <property type="protein sequence ID" value="MBC3830472.1"/>
    <property type="molecule type" value="Genomic_DNA"/>
</dbReference>
<dbReference type="GO" id="GO:0050518">
    <property type="term" value="F:2-C-methyl-D-erythritol 4-phosphate cytidylyltransferase activity"/>
    <property type="evidence" value="ECO:0007669"/>
    <property type="project" value="UniProtKB-EC"/>
</dbReference>
<dbReference type="InterPro" id="IPR029044">
    <property type="entry name" value="Nucleotide-diphossugar_trans"/>
</dbReference>
<comment type="function">
    <text evidence="7">Catalyzes the formation of 4-diphosphocytidyl-2-C-methyl-D-erythritol from CTP and 2-C-methyl-D-erythritol 4-phosphate (MEP).</text>
</comment>
<evidence type="ECO:0000313" key="9">
    <source>
        <dbReference type="Proteomes" id="UP000643610"/>
    </source>
</evidence>
<dbReference type="EC" id="2.7.7.60" evidence="7"/>
<keyword evidence="9" id="KW-1185">Reference proteome</keyword>
<dbReference type="HAMAP" id="MF_00108">
    <property type="entry name" value="IspD"/>
    <property type="match status" value="1"/>
</dbReference>
<gene>
    <name evidence="7" type="primary">ispD</name>
    <name evidence="8" type="ORF">H8K33_03030</name>
</gene>
<evidence type="ECO:0000256" key="4">
    <source>
        <dbReference type="ARBA" id="ARBA00022679"/>
    </source>
</evidence>
<dbReference type="PANTHER" id="PTHR32125">
    <property type="entry name" value="2-C-METHYL-D-ERYTHRITOL 4-PHOSPHATE CYTIDYLYLTRANSFERASE, CHLOROPLASTIC"/>
    <property type="match status" value="1"/>
</dbReference>
<dbReference type="Pfam" id="PF01128">
    <property type="entry name" value="IspD"/>
    <property type="match status" value="1"/>
</dbReference>
<accession>A0ABR6XLV3</accession>
<reference evidence="8 9" key="1">
    <citation type="submission" date="2020-08" db="EMBL/GenBank/DDBJ databases">
        <title>Novel species isolated from subtropical streams in China.</title>
        <authorList>
            <person name="Lu H."/>
        </authorList>
    </citation>
    <scope>NUCLEOTIDE SEQUENCE [LARGE SCALE GENOMIC DNA]</scope>
    <source>
        <strain evidence="8 9">KCTC 52442</strain>
    </source>
</reference>
<dbReference type="PANTHER" id="PTHR32125:SF4">
    <property type="entry name" value="2-C-METHYL-D-ERYTHRITOL 4-PHOSPHATE CYTIDYLYLTRANSFERASE, CHLOROPLASTIC"/>
    <property type="match status" value="1"/>
</dbReference>
<keyword evidence="5 7" id="KW-0548">Nucleotidyltransferase</keyword>
<dbReference type="NCBIfam" id="TIGR00453">
    <property type="entry name" value="ispD"/>
    <property type="match status" value="1"/>
</dbReference>
<keyword evidence="6 7" id="KW-0414">Isoprene biosynthesis</keyword>
<keyword evidence="4 7" id="KW-0808">Transferase</keyword>
<evidence type="ECO:0000256" key="7">
    <source>
        <dbReference type="HAMAP-Rule" id="MF_00108"/>
    </source>
</evidence>
<comment type="similarity">
    <text evidence="3 7">Belongs to the IspD/TarI cytidylyltransferase family. IspD subfamily.</text>
</comment>
<dbReference type="InterPro" id="IPR050088">
    <property type="entry name" value="IspD/TarI_cytidylyltransf_bact"/>
</dbReference>
<dbReference type="RefSeq" id="WP_186889481.1">
    <property type="nucleotide sequence ID" value="NZ_JACOFU010000001.1"/>
</dbReference>
<evidence type="ECO:0000256" key="2">
    <source>
        <dbReference type="ARBA" id="ARBA00004787"/>
    </source>
</evidence>
<dbReference type="InterPro" id="IPR018294">
    <property type="entry name" value="ISPD_synthase_CS"/>
</dbReference>
<dbReference type="PROSITE" id="PS01295">
    <property type="entry name" value="ISPD"/>
    <property type="match status" value="1"/>
</dbReference>
<evidence type="ECO:0000256" key="6">
    <source>
        <dbReference type="ARBA" id="ARBA00023229"/>
    </source>
</evidence>
<comment type="caution">
    <text evidence="8">The sequence shown here is derived from an EMBL/GenBank/DDBJ whole genome shotgun (WGS) entry which is preliminary data.</text>
</comment>
<dbReference type="InterPro" id="IPR034683">
    <property type="entry name" value="IspD/TarI"/>
</dbReference>
<evidence type="ECO:0000313" key="8">
    <source>
        <dbReference type="EMBL" id="MBC3830472.1"/>
    </source>
</evidence>
<protein>
    <recommendedName>
        <fullName evidence="7">2-C-methyl-D-erythritol 4-phosphate cytidylyltransferase</fullName>
        <ecNumber evidence="7">2.7.7.60</ecNumber>
    </recommendedName>
    <alternativeName>
        <fullName evidence="7">4-diphosphocytidyl-2C-methyl-D-erythritol synthase</fullName>
    </alternativeName>
    <alternativeName>
        <fullName evidence="7">MEP cytidylyltransferase</fullName>
        <shortName evidence="7">MCT</shortName>
    </alternativeName>
</protein>
<evidence type="ECO:0000256" key="3">
    <source>
        <dbReference type="ARBA" id="ARBA00009789"/>
    </source>
</evidence>
<comment type="catalytic activity">
    <reaction evidence="1 7">
        <text>2-C-methyl-D-erythritol 4-phosphate + CTP + H(+) = 4-CDP-2-C-methyl-D-erythritol + diphosphate</text>
        <dbReference type="Rhea" id="RHEA:13429"/>
        <dbReference type="ChEBI" id="CHEBI:15378"/>
        <dbReference type="ChEBI" id="CHEBI:33019"/>
        <dbReference type="ChEBI" id="CHEBI:37563"/>
        <dbReference type="ChEBI" id="CHEBI:57823"/>
        <dbReference type="ChEBI" id="CHEBI:58262"/>
        <dbReference type="EC" id="2.7.7.60"/>
    </reaction>
</comment>
<evidence type="ECO:0000256" key="5">
    <source>
        <dbReference type="ARBA" id="ARBA00022695"/>
    </source>
</evidence>
<name>A0ABR6XLV3_9BURK</name>
<organism evidence="8 9">
    <name type="scientific">Undibacterium amnicola</name>
    <dbReference type="NCBI Taxonomy" id="1834038"/>
    <lineage>
        <taxon>Bacteria</taxon>
        <taxon>Pseudomonadati</taxon>
        <taxon>Pseudomonadota</taxon>
        <taxon>Betaproteobacteria</taxon>
        <taxon>Burkholderiales</taxon>
        <taxon>Oxalobacteraceae</taxon>
        <taxon>Undibacterium</taxon>
    </lineage>
</organism>
<sequence>MTQQSSDLSDLPRNLLGESLNGVKPKYIVLIPAAGVGARMASNIPKQYLDLAGKSVLQRTVDCFLACSQIDHIFVVVSTEDAFIDEALAAHEKLTVLNCGGATRRDTVQNGLEVIRKFSQYQDYDQVLVHDAARPGLTPALVSKLIEAVGADVNGGLLALPVVDTVKRSVAGRVETVDRQDLWLAQTPQMFRLDLLSRALEMAIAVTDEASAIETIGYSPKLVEGAMRNRKLTVPEDLEFLNLFFKDL</sequence>
<dbReference type="Proteomes" id="UP000643610">
    <property type="component" value="Unassembled WGS sequence"/>
</dbReference>
<dbReference type="InterPro" id="IPR001228">
    <property type="entry name" value="IspD"/>
</dbReference>
<dbReference type="CDD" id="cd02516">
    <property type="entry name" value="CDP-ME_synthetase"/>
    <property type="match status" value="1"/>
</dbReference>
<evidence type="ECO:0000256" key="1">
    <source>
        <dbReference type="ARBA" id="ARBA00001282"/>
    </source>
</evidence>